<dbReference type="PANTHER" id="PTHR36484">
    <property type="entry name" value="OS01G0558700 PROTEIN"/>
    <property type="match status" value="1"/>
</dbReference>
<name>A0AA88WJW6_9ASTE</name>
<dbReference type="AlphaFoldDB" id="A0AA88WJW6"/>
<evidence type="ECO:0000313" key="3">
    <source>
        <dbReference type="Proteomes" id="UP001188597"/>
    </source>
</evidence>
<evidence type="ECO:0000313" key="2">
    <source>
        <dbReference type="EMBL" id="KAK3028917.1"/>
    </source>
</evidence>
<protein>
    <submittedName>
        <fullName evidence="2">Uncharacterized protein</fullName>
    </submittedName>
</protein>
<dbReference type="PANTHER" id="PTHR36484:SF2">
    <property type="entry name" value="OS01G0558700 PROTEIN"/>
    <property type="match status" value="1"/>
</dbReference>
<feature type="region of interest" description="Disordered" evidence="1">
    <location>
        <begin position="1"/>
        <end position="28"/>
    </location>
</feature>
<evidence type="ECO:0000256" key="1">
    <source>
        <dbReference type="SAM" id="MobiDB-lite"/>
    </source>
</evidence>
<keyword evidence="3" id="KW-1185">Reference proteome</keyword>
<accession>A0AA88WJW6</accession>
<organism evidence="2 3">
    <name type="scientific">Escallonia herrerae</name>
    <dbReference type="NCBI Taxonomy" id="1293975"/>
    <lineage>
        <taxon>Eukaryota</taxon>
        <taxon>Viridiplantae</taxon>
        <taxon>Streptophyta</taxon>
        <taxon>Embryophyta</taxon>
        <taxon>Tracheophyta</taxon>
        <taxon>Spermatophyta</taxon>
        <taxon>Magnoliopsida</taxon>
        <taxon>eudicotyledons</taxon>
        <taxon>Gunneridae</taxon>
        <taxon>Pentapetalae</taxon>
        <taxon>asterids</taxon>
        <taxon>campanulids</taxon>
        <taxon>Escalloniales</taxon>
        <taxon>Escalloniaceae</taxon>
        <taxon>Escallonia</taxon>
    </lineage>
</organism>
<gene>
    <name evidence="2" type="ORF">RJ639_039926</name>
</gene>
<reference evidence="2" key="1">
    <citation type="submission" date="2022-12" db="EMBL/GenBank/DDBJ databases">
        <title>Draft genome assemblies for two species of Escallonia (Escalloniales).</title>
        <authorList>
            <person name="Chanderbali A."/>
            <person name="Dervinis C."/>
            <person name="Anghel I."/>
            <person name="Soltis D."/>
            <person name="Soltis P."/>
            <person name="Zapata F."/>
        </authorList>
    </citation>
    <scope>NUCLEOTIDE SEQUENCE</scope>
    <source>
        <strain evidence="2">UCBG64.0493</strain>
        <tissue evidence="2">Leaf</tissue>
    </source>
</reference>
<dbReference type="EMBL" id="JAVXUP010000399">
    <property type="protein sequence ID" value="KAK3028917.1"/>
    <property type="molecule type" value="Genomic_DNA"/>
</dbReference>
<sequence length="91" mass="10201">MEEGTSVDGTAANNGEVVVRSSNESAKRQRVDRCFSFMEVSIDPGIKSLKHLDSTKFKNQIRRWAKAVVGYARQDSTSRNSQFSIAMNNMK</sequence>
<comment type="caution">
    <text evidence="2">The sequence shown here is derived from an EMBL/GenBank/DDBJ whole genome shotgun (WGS) entry which is preliminary data.</text>
</comment>
<proteinExistence type="predicted"/>
<dbReference type="Proteomes" id="UP001188597">
    <property type="component" value="Unassembled WGS sequence"/>
</dbReference>